<evidence type="ECO:0000313" key="5">
    <source>
        <dbReference type="Proteomes" id="UP000000496"/>
    </source>
</evidence>
<evidence type="ECO:0000259" key="1">
    <source>
        <dbReference type="Pfam" id="PF10263"/>
    </source>
</evidence>
<evidence type="ECO:0008006" key="6">
    <source>
        <dbReference type="Google" id="ProtNLM"/>
    </source>
</evidence>
<evidence type="ECO:0000259" key="3">
    <source>
        <dbReference type="Pfam" id="PF23771"/>
    </source>
</evidence>
<dbReference type="InterPro" id="IPR006640">
    <property type="entry name" value="SprT-like_domain"/>
</dbReference>
<dbReference type="HOGENOM" id="CLU_796687_0_0_0"/>
<sequence>MNLLYSETLLLFLKKVKKEAISIIQKEMALKCGQRRFWVGNMGYPLHFVVFDHPNKMGYFDPEMYEIGVNKCFMFEPEESLKDLLRHELAHYLTFITHGISVSPHGTEFHEICTLYGWKAEVARATVSSDKRQKSLRIAEKIQKLFSLSQSHHVHEAELALCKARELLLKYHQTHLAQDSEEMEIHRLIKQKRASSKLQTIASILKHFFVYPVFNHGKQCVYLEIFGSPVNIEIATYVGHFLERELESLWKNSNLIGLRAKNSFFRGIAHGYEKKMQSAYHEETAIISLENQLALDAAKAYPHLSSSFSKCSIDLEATRLGKDRGSKLQIRPGLQGSSSKTQFIGFKG</sequence>
<dbReference type="KEGG" id="sng:SNE_A10430"/>
<feature type="domain" description="SprT-like" evidence="1">
    <location>
        <begin position="64"/>
        <end position="115"/>
    </location>
</feature>
<feature type="domain" description="DUF2786" evidence="2">
    <location>
        <begin position="137"/>
        <end position="172"/>
    </location>
</feature>
<evidence type="ECO:0000313" key="4">
    <source>
        <dbReference type="EMBL" id="CCB88920.1"/>
    </source>
</evidence>
<dbReference type="InterPro" id="IPR055592">
    <property type="entry name" value="DUF7168"/>
</dbReference>
<dbReference type="Pfam" id="PF10263">
    <property type="entry name" value="SprT-like"/>
    <property type="match status" value="1"/>
</dbReference>
<dbReference type="GO" id="GO:0006950">
    <property type="term" value="P:response to stress"/>
    <property type="evidence" value="ECO:0007669"/>
    <property type="project" value="UniProtKB-ARBA"/>
</dbReference>
<dbReference type="InterPro" id="IPR024498">
    <property type="entry name" value="DUF2786"/>
</dbReference>
<reference key="1">
    <citation type="journal article" date="2011" name="Mol. Biol. Evol.">
        <title>Unity in variety -- the pan-genome of the Chlamydiae.</title>
        <authorList>
            <person name="Collingro A."/>
            <person name="Tischler P."/>
            <person name="Weinmaier T."/>
            <person name="Penz T."/>
            <person name="Heinz E."/>
            <person name="Brunham R.C."/>
            <person name="Read T.D."/>
            <person name="Bavoil P.M."/>
            <person name="Sachse K."/>
            <person name="Kahane S."/>
            <person name="Friedman M.G."/>
            <person name="Rattei T."/>
            <person name="Myers G.S.A."/>
            <person name="Horn M."/>
        </authorList>
    </citation>
    <scope>NUCLEOTIDE SEQUENCE</scope>
    <source>
        <strain>Z</strain>
    </source>
</reference>
<protein>
    <recommendedName>
        <fullName evidence="6">DUF2786 domain-containing protein</fullName>
    </recommendedName>
</protein>
<proteinExistence type="predicted"/>
<organism evidence="4 5">
    <name type="scientific">Simkania negevensis (strain ATCC VR-1471 / DSM 27360 / Z)</name>
    <dbReference type="NCBI Taxonomy" id="331113"/>
    <lineage>
        <taxon>Bacteria</taxon>
        <taxon>Pseudomonadati</taxon>
        <taxon>Chlamydiota</taxon>
        <taxon>Chlamydiia</taxon>
        <taxon>Parachlamydiales</taxon>
        <taxon>Simkaniaceae</taxon>
        <taxon>Simkania</taxon>
    </lineage>
</organism>
<keyword evidence="5" id="KW-1185">Reference proteome</keyword>
<dbReference type="AlphaFoldDB" id="F8L818"/>
<dbReference type="OrthoDB" id="249404at2"/>
<dbReference type="Pfam" id="PF23771">
    <property type="entry name" value="DUF7168"/>
    <property type="match status" value="1"/>
</dbReference>
<dbReference type="Proteomes" id="UP000000496">
    <property type="component" value="Chromosome gsn.131"/>
</dbReference>
<reference evidence="4 5" key="2">
    <citation type="journal article" date="2011" name="Mol. Biol. Evol.">
        <title>Unity in variety--the pan-genome of the Chlamydiae.</title>
        <authorList>
            <person name="Collingro A."/>
            <person name="Tischler P."/>
            <person name="Weinmaier T."/>
            <person name="Penz T."/>
            <person name="Heinz E."/>
            <person name="Brunham R.C."/>
            <person name="Read T.D."/>
            <person name="Bavoil P.M."/>
            <person name="Sachse K."/>
            <person name="Kahane S."/>
            <person name="Friedman M.G."/>
            <person name="Rattei T."/>
            <person name="Myers G.S."/>
            <person name="Horn M."/>
        </authorList>
    </citation>
    <scope>NUCLEOTIDE SEQUENCE [LARGE SCALE GENOMIC DNA]</scope>
    <source>
        <strain evidence="5">ATCC VR-1471 / Z</strain>
    </source>
</reference>
<gene>
    <name evidence="4" type="ordered locus">SNE_A10430</name>
</gene>
<dbReference type="STRING" id="331113.SNE_A10430"/>
<dbReference type="EMBL" id="FR872582">
    <property type="protein sequence ID" value="CCB88920.1"/>
    <property type="molecule type" value="Genomic_DNA"/>
</dbReference>
<accession>F8L818</accession>
<evidence type="ECO:0000259" key="2">
    <source>
        <dbReference type="Pfam" id="PF10979"/>
    </source>
</evidence>
<feature type="domain" description="DUF7168" evidence="3">
    <location>
        <begin position="190"/>
        <end position="297"/>
    </location>
</feature>
<dbReference type="RefSeq" id="WP_013943387.1">
    <property type="nucleotide sequence ID" value="NC_015713.1"/>
</dbReference>
<dbReference type="Pfam" id="PF10979">
    <property type="entry name" value="DUF2786"/>
    <property type="match status" value="1"/>
</dbReference>
<name>F8L818_SIMNZ</name>
<dbReference type="eggNOG" id="COG3091">
    <property type="taxonomic scope" value="Bacteria"/>
</dbReference>